<accession>A0A4U5MKS4</accession>
<evidence type="ECO:0000313" key="1">
    <source>
        <dbReference type="EMBL" id="TKR70014.1"/>
    </source>
</evidence>
<proteinExistence type="predicted"/>
<dbReference type="STRING" id="34508.A0A4U5MKS4"/>
<name>A0A4U5MKS4_STECR</name>
<sequence>MISFALLSNDRLLVVEFAEIELLVFELLWKNHYGATDGSQPAAEENGNAKRGLFAGEMAETSDDLGNVSSRYHGLQEARNAFEASVGKSAADVLSLDEKLLCCIGGQAVDVFRVDTEEESAMRMVSWRARLRGSTRRSPTT</sequence>
<protein>
    <submittedName>
        <fullName evidence="1">Uncharacterized protein</fullName>
    </submittedName>
</protein>
<evidence type="ECO:0000313" key="2">
    <source>
        <dbReference type="Proteomes" id="UP000298663"/>
    </source>
</evidence>
<dbReference type="OrthoDB" id="407922at2759"/>
<dbReference type="Proteomes" id="UP000298663">
    <property type="component" value="Unassembled WGS sequence"/>
</dbReference>
<dbReference type="AlphaFoldDB" id="A0A4U5MKS4"/>
<reference evidence="1 2" key="2">
    <citation type="journal article" date="2019" name="G3 (Bethesda)">
        <title>Hybrid Assembly of the Genome of the Entomopathogenic Nematode Steinernema carpocapsae Identifies the X-Chromosome.</title>
        <authorList>
            <person name="Serra L."/>
            <person name="Macchietto M."/>
            <person name="Macias-Munoz A."/>
            <person name="McGill C.J."/>
            <person name="Rodriguez I.M."/>
            <person name="Rodriguez B."/>
            <person name="Murad R."/>
            <person name="Mortazavi A."/>
        </authorList>
    </citation>
    <scope>NUCLEOTIDE SEQUENCE [LARGE SCALE GENOMIC DNA]</scope>
    <source>
        <strain evidence="1 2">ALL</strain>
    </source>
</reference>
<gene>
    <name evidence="1" type="ORF">L596_022087</name>
</gene>
<keyword evidence="2" id="KW-1185">Reference proteome</keyword>
<comment type="caution">
    <text evidence="1">The sequence shown here is derived from an EMBL/GenBank/DDBJ whole genome shotgun (WGS) entry which is preliminary data.</text>
</comment>
<reference evidence="1 2" key="1">
    <citation type="journal article" date="2015" name="Genome Biol.">
        <title>Comparative genomics of Steinernema reveals deeply conserved gene regulatory networks.</title>
        <authorList>
            <person name="Dillman A.R."/>
            <person name="Macchietto M."/>
            <person name="Porter C.F."/>
            <person name="Rogers A."/>
            <person name="Williams B."/>
            <person name="Antoshechkin I."/>
            <person name="Lee M.M."/>
            <person name="Goodwin Z."/>
            <person name="Lu X."/>
            <person name="Lewis E.E."/>
            <person name="Goodrich-Blair H."/>
            <person name="Stock S.P."/>
            <person name="Adams B.J."/>
            <person name="Sternberg P.W."/>
            <person name="Mortazavi A."/>
        </authorList>
    </citation>
    <scope>NUCLEOTIDE SEQUENCE [LARGE SCALE GENOMIC DNA]</scope>
    <source>
        <strain evidence="1 2">ALL</strain>
    </source>
</reference>
<dbReference type="EMBL" id="AZBU02000007">
    <property type="protein sequence ID" value="TKR70014.1"/>
    <property type="molecule type" value="Genomic_DNA"/>
</dbReference>
<organism evidence="1 2">
    <name type="scientific">Steinernema carpocapsae</name>
    <name type="common">Entomopathogenic nematode</name>
    <dbReference type="NCBI Taxonomy" id="34508"/>
    <lineage>
        <taxon>Eukaryota</taxon>
        <taxon>Metazoa</taxon>
        <taxon>Ecdysozoa</taxon>
        <taxon>Nematoda</taxon>
        <taxon>Chromadorea</taxon>
        <taxon>Rhabditida</taxon>
        <taxon>Tylenchina</taxon>
        <taxon>Panagrolaimomorpha</taxon>
        <taxon>Strongyloidoidea</taxon>
        <taxon>Steinernematidae</taxon>
        <taxon>Steinernema</taxon>
    </lineage>
</organism>